<dbReference type="EMBL" id="QJTF01000003">
    <property type="protein sequence ID" value="PYE89526.1"/>
    <property type="molecule type" value="Genomic_DNA"/>
</dbReference>
<gene>
    <name evidence="1" type="ORF">C7477_10333</name>
</gene>
<sequence length="56" mass="6385">MTSSLEVSLPDGVARIQDRHYAIRSLLRAEEEFRRGEMLPLSALDAVDAELEEELR</sequence>
<accession>A0A318TDT6</accession>
<protein>
    <submittedName>
        <fullName evidence="1">Uncharacterized protein</fullName>
    </submittedName>
</protein>
<evidence type="ECO:0000313" key="1">
    <source>
        <dbReference type="EMBL" id="PYE89526.1"/>
    </source>
</evidence>
<evidence type="ECO:0000313" key="2">
    <source>
        <dbReference type="Proteomes" id="UP000247454"/>
    </source>
</evidence>
<comment type="caution">
    <text evidence="1">The sequence shown here is derived from an EMBL/GenBank/DDBJ whole genome shotgun (WGS) entry which is preliminary data.</text>
</comment>
<name>A0A318TDT6_9HYPH</name>
<reference evidence="1 2" key="1">
    <citation type="submission" date="2018-06" db="EMBL/GenBank/DDBJ databases">
        <title>Genomic Encyclopedia of Type Strains, Phase III (KMG-III): the genomes of soil and plant-associated and newly described type strains.</title>
        <authorList>
            <person name="Whitman W."/>
        </authorList>
    </citation>
    <scope>NUCLEOTIDE SEQUENCE [LARGE SCALE GENOMIC DNA]</scope>
    <source>
        <strain evidence="1 2">ORS 1419</strain>
    </source>
</reference>
<organism evidence="1 2">
    <name type="scientific">Phyllobacterium leguminum</name>
    <dbReference type="NCBI Taxonomy" id="314237"/>
    <lineage>
        <taxon>Bacteria</taxon>
        <taxon>Pseudomonadati</taxon>
        <taxon>Pseudomonadota</taxon>
        <taxon>Alphaproteobacteria</taxon>
        <taxon>Hyphomicrobiales</taxon>
        <taxon>Phyllobacteriaceae</taxon>
        <taxon>Phyllobacterium</taxon>
    </lineage>
</organism>
<keyword evidence="2" id="KW-1185">Reference proteome</keyword>
<dbReference type="RefSeq" id="WP_181418324.1">
    <property type="nucleotide sequence ID" value="NZ_QJTF01000003.1"/>
</dbReference>
<dbReference type="AlphaFoldDB" id="A0A318TDT6"/>
<dbReference type="Proteomes" id="UP000247454">
    <property type="component" value="Unassembled WGS sequence"/>
</dbReference>
<proteinExistence type="predicted"/>